<name>A0AAV0TP78_HYABA</name>
<comment type="caution">
    <text evidence="1">The sequence shown here is derived from an EMBL/GenBank/DDBJ whole genome shotgun (WGS) entry which is preliminary data.</text>
</comment>
<sequence>MDPTSDTIEYTINAPIVQTIIGELFFNTDAIEAHSDDEEEEDVASAAFHRIVKLAKQKKHAMLLFKPAELAAEGAASYTVTIKNPMRFHLVIDHISAGISFKQTALAIGHAKNRAQLPKLAGINDFIVGKFVRVQVAVALQLIADMLSNDDQVWAFSLAGDVSTHRGHSFFDIRIRLYWHGRLLNLHLFALPMFDRHTAENMFNIIAKLMDALFPNWRAKLIGVSSDGENTMTGSHRDLVTSLCRPPSTMSCAYATAPAINAINITFALLQNRSLLSTLAQQEAHIMVLVATIKTMFELKLIDQDDADAEEDNEFVRFKAMRVRTGHLVTLIEEEGSMAHLQAVRAESDDNNLPRVIVSPPNLPGELIGLRPAHFIRDVLDPHRDRILRFWSAEDIDQVEEDHRQMFAVYKNVPILRCAIDEHDVKTTFDDAWDVAPGKYLRLRTFCGGLATVFPNTTSVESYFSILKWEADSNRTDLMHLSLEVIFQAKQCALLQ</sequence>
<dbReference type="EMBL" id="CANTFL010000586">
    <property type="protein sequence ID" value="CAI5725164.1"/>
    <property type="molecule type" value="Genomic_DNA"/>
</dbReference>
<organism evidence="1 2">
    <name type="scientific">Hyaloperonospora brassicae</name>
    <name type="common">Brassica downy mildew</name>
    <name type="synonym">Peronospora brassicae</name>
    <dbReference type="NCBI Taxonomy" id="162125"/>
    <lineage>
        <taxon>Eukaryota</taxon>
        <taxon>Sar</taxon>
        <taxon>Stramenopiles</taxon>
        <taxon>Oomycota</taxon>
        <taxon>Peronosporomycetes</taxon>
        <taxon>Peronosporales</taxon>
        <taxon>Peronosporaceae</taxon>
        <taxon>Hyaloperonospora</taxon>
    </lineage>
</organism>
<dbReference type="Proteomes" id="UP001162031">
    <property type="component" value="Unassembled WGS sequence"/>
</dbReference>
<dbReference type="AlphaFoldDB" id="A0AAV0TP78"/>
<evidence type="ECO:0000313" key="2">
    <source>
        <dbReference type="Proteomes" id="UP001162031"/>
    </source>
</evidence>
<evidence type="ECO:0000313" key="1">
    <source>
        <dbReference type="EMBL" id="CAI5725164.1"/>
    </source>
</evidence>
<evidence type="ECO:0008006" key="3">
    <source>
        <dbReference type="Google" id="ProtNLM"/>
    </source>
</evidence>
<proteinExistence type="predicted"/>
<reference evidence="1" key="1">
    <citation type="submission" date="2022-12" db="EMBL/GenBank/DDBJ databases">
        <authorList>
            <person name="Webb A."/>
        </authorList>
    </citation>
    <scope>NUCLEOTIDE SEQUENCE</scope>
    <source>
        <strain evidence="1">Hp1</strain>
    </source>
</reference>
<gene>
    <name evidence="1" type="ORF">HBR001_LOCUS3533</name>
</gene>
<keyword evidence="2" id="KW-1185">Reference proteome</keyword>
<protein>
    <recommendedName>
        <fullName evidence="3">HAT C-terminal dimerisation domain-containing protein</fullName>
    </recommendedName>
</protein>
<accession>A0AAV0TP78</accession>
<dbReference type="PANTHER" id="PTHR37067:SF3">
    <property type="entry name" value="PX DOMAIN-CONTAINING PROTEIN"/>
    <property type="match status" value="1"/>
</dbReference>
<dbReference type="PANTHER" id="PTHR37067">
    <property type="entry name" value="PX DOMAIN-CONTAINING PROTEIN"/>
    <property type="match status" value="1"/>
</dbReference>